<dbReference type="Proteomes" id="UP001164539">
    <property type="component" value="Chromosome 10"/>
</dbReference>
<gene>
    <name evidence="1" type="ORF">OWV82_019265</name>
</gene>
<evidence type="ECO:0000313" key="1">
    <source>
        <dbReference type="EMBL" id="KAJ4709481.1"/>
    </source>
</evidence>
<dbReference type="EMBL" id="CM051403">
    <property type="protein sequence ID" value="KAJ4709481.1"/>
    <property type="molecule type" value="Genomic_DNA"/>
</dbReference>
<evidence type="ECO:0000313" key="2">
    <source>
        <dbReference type="Proteomes" id="UP001164539"/>
    </source>
</evidence>
<protein>
    <submittedName>
        <fullName evidence="1">NAC domain-containing protein</fullName>
    </submittedName>
</protein>
<name>A0ACC1XDU0_MELAZ</name>
<reference evidence="1 2" key="1">
    <citation type="journal article" date="2023" name="Science">
        <title>Complex scaffold remodeling in plant triterpene biosynthesis.</title>
        <authorList>
            <person name="De La Pena R."/>
            <person name="Hodgson H."/>
            <person name="Liu J.C."/>
            <person name="Stephenson M.J."/>
            <person name="Martin A.C."/>
            <person name="Owen C."/>
            <person name="Harkess A."/>
            <person name="Leebens-Mack J."/>
            <person name="Jimenez L.E."/>
            <person name="Osbourn A."/>
            <person name="Sattely E.S."/>
        </authorList>
    </citation>
    <scope>NUCLEOTIDE SEQUENCE [LARGE SCALE GENOMIC DNA]</scope>
    <source>
        <strain evidence="2">cv. JPN11</strain>
        <tissue evidence="1">Leaf</tissue>
    </source>
</reference>
<sequence>MSAPATTIIESDQVNKYLPPLPMISYSVLADGSKKWREKVPVGIRFKPNDQVLAGYYLAGKVYGRTHGPIFQLIREVHVHQCEPSLLSSLTYDFGDGKMYFFTHPFNRRNAELRHVPGGFWKKTGAPSFVKERDHGKKPIATKMTLVYYKKDQKSKPAEKTQWLMHEYMLLDSLQSPKQKHKQSKTLTAWTICVVYSSNQQLDTKEAVVDTQHRISGNIKQKNKQSLSSNKEIKEQNELY</sequence>
<keyword evidence="2" id="KW-1185">Reference proteome</keyword>
<comment type="caution">
    <text evidence="1">The sequence shown here is derived from an EMBL/GenBank/DDBJ whole genome shotgun (WGS) entry which is preliminary data.</text>
</comment>
<accession>A0ACC1XDU0</accession>
<organism evidence="1 2">
    <name type="scientific">Melia azedarach</name>
    <name type="common">Chinaberry tree</name>
    <dbReference type="NCBI Taxonomy" id="155640"/>
    <lineage>
        <taxon>Eukaryota</taxon>
        <taxon>Viridiplantae</taxon>
        <taxon>Streptophyta</taxon>
        <taxon>Embryophyta</taxon>
        <taxon>Tracheophyta</taxon>
        <taxon>Spermatophyta</taxon>
        <taxon>Magnoliopsida</taxon>
        <taxon>eudicotyledons</taxon>
        <taxon>Gunneridae</taxon>
        <taxon>Pentapetalae</taxon>
        <taxon>rosids</taxon>
        <taxon>malvids</taxon>
        <taxon>Sapindales</taxon>
        <taxon>Meliaceae</taxon>
        <taxon>Melia</taxon>
    </lineage>
</organism>
<proteinExistence type="predicted"/>